<keyword evidence="5 8" id="KW-1133">Transmembrane helix</keyword>
<gene>
    <name evidence="10" type="ORF">G5B42_03020</name>
</gene>
<evidence type="ECO:0000256" key="2">
    <source>
        <dbReference type="ARBA" id="ARBA00007296"/>
    </source>
</evidence>
<dbReference type="InterPro" id="IPR035921">
    <property type="entry name" value="F/V-ATP_Csub_sf"/>
</dbReference>
<evidence type="ECO:0000259" key="9">
    <source>
        <dbReference type="Pfam" id="PF00137"/>
    </source>
</evidence>
<dbReference type="FunFam" id="1.20.120.610:FF:000005">
    <property type="entry name" value="V-type sodium ATPase subunit K"/>
    <property type="match status" value="1"/>
</dbReference>
<dbReference type="InterPro" id="IPR002379">
    <property type="entry name" value="ATPase_proteolipid_c-like_dom"/>
</dbReference>
<evidence type="ECO:0000256" key="6">
    <source>
        <dbReference type="ARBA" id="ARBA00023065"/>
    </source>
</evidence>
<dbReference type="Pfam" id="PF00137">
    <property type="entry name" value="ATP-synt_C"/>
    <property type="match status" value="2"/>
</dbReference>
<dbReference type="EMBL" id="JAAKDE010000004">
    <property type="protein sequence ID" value="MBA2132515.1"/>
    <property type="molecule type" value="Genomic_DNA"/>
</dbReference>
<dbReference type="NCBIfam" id="NF005124">
    <property type="entry name" value="PRK06558.1"/>
    <property type="match status" value="1"/>
</dbReference>
<evidence type="ECO:0000313" key="11">
    <source>
        <dbReference type="Proteomes" id="UP000657177"/>
    </source>
</evidence>
<comment type="caution">
    <text evidence="10">The sequence shown here is derived from an EMBL/GenBank/DDBJ whole genome shotgun (WGS) entry which is preliminary data.</text>
</comment>
<organism evidence="10 11">
    <name type="scientific">Capillibacterium thermochitinicola</name>
    <dbReference type="NCBI Taxonomy" id="2699427"/>
    <lineage>
        <taxon>Bacteria</taxon>
        <taxon>Bacillati</taxon>
        <taxon>Bacillota</taxon>
        <taxon>Capillibacterium</taxon>
    </lineage>
</organism>
<dbReference type="PANTHER" id="PTHR10263">
    <property type="entry name" value="V-TYPE PROTON ATPASE PROTEOLIPID SUBUNIT"/>
    <property type="match status" value="1"/>
</dbReference>
<feature type="domain" description="V-ATPase proteolipid subunit C-like" evidence="9">
    <location>
        <begin position="10"/>
        <end position="69"/>
    </location>
</feature>
<dbReference type="GO" id="GO:0033177">
    <property type="term" value="C:proton-transporting two-sector ATPase complex, proton-transporting domain"/>
    <property type="evidence" value="ECO:0007669"/>
    <property type="project" value="InterPro"/>
</dbReference>
<comment type="similarity">
    <text evidence="2">Belongs to the V-ATPase proteolipid subunit family.</text>
</comment>
<keyword evidence="6" id="KW-0406">Ion transport</keyword>
<evidence type="ECO:0000256" key="8">
    <source>
        <dbReference type="SAM" id="Phobius"/>
    </source>
</evidence>
<protein>
    <submittedName>
        <fullName evidence="10">V-type ATP synthase subunit K</fullName>
    </submittedName>
</protein>
<dbReference type="SUPFAM" id="SSF81333">
    <property type="entry name" value="F1F0 ATP synthase subunit C"/>
    <property type="match status" value="2"/>
</dbReference>
<keyword evidence="11" id="KW-1185">Reference proteome</keyword>
<accession>A0A8J6LHR2</accession>
<feature type="domain" description="V-ATPase proteolipid subunit C-like" evidence="9">
    <location>
        <begin position="91"/>
        <end position="148"/>
    </location>
</feature>
<evidence type="ECO:0000256" key="5">
    <source>
        <dbReference type="ARBA" id="ARBA00022989"/>
    </source>
</evidence>
<evidence type="ECO:0000256" key="1">
    <source>
        <dbReference type="ARBA" id="ARBA00004141"/>
    </source>
</evidence>
<evidence type="ECO:0000313" key="10">
    <source>
        <dbReference type="EMBL" id="MBA2132515.1"/>
    </source>
</evidence>
<dbReference type="CDD" id="cd18180">
    <property type="entry name" value="ATP-synt_Vo_Ao_c_NTPK_rpt2"/>
    <property type="match status" value="1"/>
</dbReference>
<evidence type="ECO:0000256" key="4">
    <source>
        <dbReference type="ARBA" id="ARBA00022692"/>
    </source>
</evidence>
<dbReference type="CDD" id="cd18179">
    <property type="entry name" value="ATP-synt_Vo_Ao_c_NTPK_rpt1"/>
    <property type="match status" value="1"/>
</dbReference>
<sequence length="154" mass="15898">MELGTLYAFLGVAIAVLLSGIGSAYGVSIAGRVSAGVITEDPKKFGQTLVLTALPGTQGIYGFVIGMLMVFKFAAVSGPIPLEAGFRFLITGLPIGVVGLFSAIYQGKVAAAGVGIVAKRPEEAAKGIVYAGLVETYAILAFIISFFLYNTITL</sequence>
<dbReference type="AlphaFoldDB" id="A0A8J6LHR2"/>
<evidence type="ECO:0000256" key="7">
    <source>
        <dbReference type="ARBA" id="ARBA00023136"/>
    </source>
</evidence>
<dbReference type="Proteomes" id="UP000657177">
    <property type="component" value="Unassembled WGS sequence"/>
</dbReference>
<evidence type="ECO:0000256" key="3">
    <source>
        <dbReference type="ARBA" id="ARBA00022448"/>
    </source>
</evidence>
<proteinExistence type="inferred from homology"/>
<dbReference type="GO" id="GO:0015078">
    <property type="term" value="F:proton transmembrane transporter activity"/>
    <property type="evidence" value="ECO:0007669"/>
    <property type="project" value="InterPro"/>
</dbReference>
<comment type="subcellular location">
    <subcellularLocation>
        <location evidence="1">Membrane</location>
        <topology evidence="1">Multi-pass membrane protein</topology>
    </subcellularLocation>
</comment>
<keyword evidence="7 8" id="KW-0472">Membrane</keyword>
<feature type="transmembrane region" description="Helical" evidence="8">
    <location>
        <begin position="127"/>
        <end position="149"/>
    </location>
</feature>
<feature type="transmembrane region" description="Helical" evidence="8">
    <location>
        <begin position="88"/>
        <end position="107"/>
    </location>
</feature>
<keyword evidence="3" id="KW-0813">Transport</keyword>
<feature type="transmembrane region" description="Helical" evidence="8">
    <location>
        <begin position="59"/>
        <end position="76"/>
    </location>
</feature>
<dbReference type="Gene3D" id="1.20.120.610">
    <property type="entry name" value="lithium bound rotor ring of v- atpase"/>
    <property type="match status" value="1"/>
</dbReference>
<reference evidence="10" key="1">
    <citation type="submission" date="2020-06" db="EMBL/GenBank/DDBJ databases">
        <title>Novel chitinolytic bacterium.</title>
        <authorList>
            <person name="Ungkulpasvich U."/>
            <person name="Kosugi A."/>
            <person name="Uke A."/>
        </authorList>
    </citation>
    <scope>NUCLEOTIDE SEQUENCE</scope>
    <source>
        <strain evidence="10">UUS1-1</strain>
    </source>
</reference>
<name>A0A8J6LHR2_9FIRM</name>
<dbReference type="RefSeq" id="WP_181338958.1">
    <property type="nucleotide sequence ID" value="NZ_JAAKDE010000004.1"/>
</dbReference>
<keyword evidence="4 8" id="KW-0812">Transmembrane</keyword>